<name>A0A3P3RED9_9EURY</name>
<evidence type="ECO:0000313" key="1">
    <source>
        <dbReference type="EMBL" id="RRJ31872.1"/>
    </source>
</evidence>
<dbReference type="RefSeq" id="WP_124954282.1">
    <property type="nucleotide sequence ID" value="NZ_RRCH01000012.1"/>
</dbReference>
<organism evidence="1 2">
    <name type="scientific">Halocatena pleomorpha</name>
    <dbReference type="NCBI Taxonomy" id="1785090"/>
    <lineage>
        <taxon>Archaea</taxon>
        <taxon>Methanobacteriati</taxon>
        <taxon>Methanobacteriota</taxon>
        <taxon>Stenosarchaea group</taxon>
        <taxon>Halobacteria</taxon>
        <taxon>Halobacteriales</taxon>
        <taxon>Natronomonadaceae</taxon>
        <taxon>Halocatena</taxon>
    </lineage>
</organism>
<comment type="caution">
    <text evidence="1">The sequence shown here is derived from an EMBL/GenBank/DDBJ whole genome shotgun (WGS) entry which is preliminary data.</text>
</comment>
<evidence type="ECO:0000313" key="2">
    <source>
        <dbReference type="Proteomes" id="UP000282322"/>
    </source>
</evidence>
<proteinExistence type="predicted"/>
<dbReference type="EMBL" id="RRCH01000012">
    <property type="protein sequence ID" value="RRJ31872.1"/>
    <property type="molecule type" value="Genomic_DNA"/>
</dbReference>
<dbReference type="AlphaFoldDB" id="A0A3P3RED9"/>
<dbReference type="Proteomes" id="UP000282322">
    <property type="component" value="Unassembled WGS sequence"/>
</dbReference>
<reference evidence="1 2" key="1">
    <citation type="submission" date="2018-11" db="EMBL/GenBank/DDBJ databases">
        <title>Taxonoimc description of Halomarina strain SPP-AMP-1.</title>
        <authorList>
            <person name="Pal Y."/>
            <person name="Srinivasana K."/>
            <person name="Verma A."/>
            <person name="Kumar P."/>
        </authorList>
    </citation>
    <scope>NUCLEOTIDE SEQUENCE [LARGE SCALE GENOMIC DNA]</scope>
    <source>
        <strain evidence="1 2">SPP-AMP-1</strain>
    </source>
</reference>
<protein>
    <submittedName>
        <fullName evidence="1">Uncharacterized protein</fullName>
    </submittedName>
</protein>
<accession>A0A3P3RED9</accession>
<keyword evidence="2" id="KW-1185">Reference proteome</keyword>
<gene>
    <name evidence="1" type="ORF">EIK79_06320</name>
</gene>
<sequence length="195" mass="21175">MAAYDSTVVDKQPLDATISYAVTDIRPLSTEIANKNGNGEDNYRTTASTDLAVTIKNTGNVPLKLIQMDLTDGVPEPISQSGNHLNRVDEGISFKWAHYVGVDSNATFETSDSPLSYPGIETWGTKPDVAEHWKTPSNQCQGKTKPATLGLDIQHLGQQRHSVPITYTGEPIKPSLTDTDWACKTVTVGNTTKKT</sequence>